<dbReference type="PROSITE" id="PS50110">
    <property type="entry name" value="RESPONSE_REGULATORY"/>
    <property type="match status" value="1"/>
</dbReference>
<dbReference type="Gene3D" id="3.40.50.2300">
    <property type="match status" value="1"/>
</dbReference>
<sequence>MARRNQARWARIGFWMEGAPQDLGRGRLILHVDDDRDTNMLYASYLRRAGFRVAAARTGVQGVERALELSPALILMDLVMPITDGFEATRRLKHHARTLHIPILILTAHAYQGPIRMAEQAGANGFLLKPVEREMLIDKIDELLVA</sequence>
<reference evidence="4 5" key="1">
    <citation type="submission" date="2021-12" db="EMBL/GenBank/DDBJ databases">
        <title>Discovery of the Pendulisporaceae a myxobacterial family with distinct sporulation behavior and unique specialized metabolism.</title>
        <authorList>
            <person name="Garcia R."/>
            <person name="Popoff A."/>
            <person name="Bader C.D."/>
            <person name="Loehr J."/>
            <person name="Walesch S."/>
            <person name="Walt C."/>
            <person name="Boldt J."/>
            <person name="Bunk B."/>
            <person name="Haeckl F.J.F.P.J."/>
            <person name="Gunesch A.P."/>
            <person name="Birkelbach J."/>
            <person name="Nuebel U."/>
            <person name="Pietschmann T."/>
            <person name="Bach T."/>
            <person name="Mueller R."/>
        </authorList>
    </citation>
    <scope>NUCLEOTIDE SEQUENCE [LARGE SCALE GENOMIC DNA]</scope>
    <source>
        <strain evidence="4 5">MSr12523</strain>
    </source>
</reference>
<dbReference type="Pfam" id="PF00072">
    <property type="entry name" value="Response_reg"/>
    <property type="match status" value="1"/>
</dbReference>
<proteinExistence type="predicted"/>
<evidence type="ECO:0000313" key="4">
    <source>
        <dbReference type="EMBL" id="WXA98880.1"/>
    </source>
</evidence>
<dbReference type="InterPro" id="IPR050595">
    <property type="entry name" value="Bact_response_regulator"/>
</dbReference>
<dbReference type="InterPro" id="IPR011006">
    <property type="entry name" value="CheY-like_superfamily"/>
</dbReference>
<dbReference type="CDD" id="cd17546">
    <property type="entry name" value="REC_hyHK_CKI1_RcsC-like"/>
    <property type="match status" value="1"/>
</dbReference>
<dbReference type="PANTHER" id="PTHR44591:SF3">
    <property type="entry name" value="RESPONSE REGULATORY DOMAIN-CONTAINING PROTEIN"/>
    <property type="match status" value="1"/>
</dbReference>
<dbReference type="SUPFAM" id="SSF52172">
    <property type="entry name" value="CheY-like"/>
    <property type="match status" value="1"/>
</dbReference>
<feature type="domain" description="Response regulatory" evidence="3">
    <location>
        <begin position="28"/>
        <end position="144"/>
    </location>
</feature>
<organism evidence="4 5">
    <name type="scientific">Pendulispora brunnea</name>
    <dbReference type="NCBI Taxonomy" id="2905690"/>
    <lineage>
        <taxon>Bacteria</taxon>
        <taxon>Pseudomonadati</taxon>
        <taxon>Myxococcota</taxon>
        <taxon>Myxococcia</taxon>
        <taxon>Myxococcales</taxon>
        <taxon>Sorangiineae</taxon>
        <taxon>Pendulisporaceae</taxon>
        <taxon>Pendulispora</taxon>
    </lineage>
</organism>
<gene>
    <name evidence="4" type="ORF">LZC95_18915</name>
</gene>
<name>A0ABZ2KJN3_9BACT</name>
<evidence type="ECO:0000256" key="1">
    <source>
        <dbReference type="ARBA" id="ARBA00022553"/>
    </source>
</evidence>
<dbReference type="EMBL" id="CP089982">
    <property type="protein sequence ID" value="WXA98880.1"/>
    <property type="molecule type" value="Genomic_DNA"/>
</dbReference>
<dbReference type="RefSeq" id="WP_394849503.1">
    <property type="nucleotide sequence ID" value="NZ_CP089982.1"/>
</dbReference>
<evidence type="ECO:0000256" key="2">
    <source>
        <dbReference type="PROSITE-ProRule" id="PRU00169"/>
    </source>
</evidence>
<dbReference type="InterPro" id="IPR001789">
    <property type="entry name" value="Sig_transdc_resp-reg_receiver"/>
</dbReference>
<keyword evidence="5" id="KW-1185">Reference proteome</keyword>
<dbReference type="Proteomes" id="UP001379533">
    <property type="component" value="Chromosome"/>
</dbReference>
<dbReference type="PANTHER" id="PTHR44591">
    <property type="entry name" value="STRESS RESPONSE REGULATOR PROTEIN 1"/>
    <property type="match status" value="1"/>
</dbReference>
<protein>
    <submittedName>
        <fullName evidence="4">Response regulator</fullName>
    </submittedName>
</protein>
<dbReference type="SMART" id="SM00448">
    <property type="entry name" value="REC"/>
    <property type="match status" value="1"/>
</dbReference>
<keyword evidence="1 2" id="KW-0597">Phosphoprotein</keyword>
<evidence type="ECO:0000313" key="5">
    <source>
        <dbReference type="Proteomes" id="UP001379533"/>
    </source>
</evidence>
<accession>A0ABZ2KJN3</accession>
<evidence type="ECO:0000259" key="3">
    <source>
        <dbReference type="PROSITE" id="PS50110"/>
    </source>
</evidence>
<feature type="modified residue" description="4-aspartylphosphate" evidence="2">
    <location>
        <position position="77"/>
    </location>
</feature>